<dbReference type="SUPFAM" id="SSF52540">
    <property type="entry name" value="P-loop containing nucleoside triphosphate hydrolases"/>
    <property type="match status" value="2"/>
</dbReference>
<dbReference type="InterPro" id="IPR027417">
    <property type="entry name" value="P-loop_NTPase"/>
</dbReference>
<comment type="subcellular location">
    <subcellularLocation>
        <location evidence="1">Cytoplasm</location>
    </subcellularLocation>
</comment>
<evidence type="ECO:0000313" key="10">
    <source>
        <dbReference type="Proteomes" id="UP000663829"/>
    </source>
</evidence>
<organism evidence="8 10">
    <name type="scientific">Didymodactylos carnosus</name>
    <dbReference type="NCBI Taxonomy" id="1234261"/>
    <lineage>
        <taxon>Eukaryota</taxon>
        <taxon>Metazoa</taxon>
        <taxon>Spiralia</taxon>
        <taxon>Gnathifera</taxon>
        <taxon>Rotifera</taxon>
        <taxon>Eurotatoria</taxon>
        <taxon>Bdelloidea</taxon>
        <taxon>Philodinida</taxon>
        <taxon>Philodinidae</taxon>
        <taxon>Didymodactylos</taxon>
    </lineage>
</organism>
<dbReference type="GO" id="GO:0002376">
    <property type="term" value="P:immune system process"/>
    <property type="evidence" value="ECO:0007669"/>
    <property type="project" value="UniProtKB-KW"/>
</dbReference>
<dbReference type="GO" id="GO:0016887">
    <property type="term" value="F:ATP hydrolysis activity"/>
    <property type="evidence" value="ECO:0007669"/>
    <property type="project" value="InterPro"/>
</dbReference>
<sequence length="2745" mass="323142">MTSASIRDQKVFIAETSIEGRYRAILSLFKQHSTDFKINQLLFCTADTNWMEICAFIYRCFYSSSILHQLVEPERLSFNVQDQCCRLLNDLVEHNPTQQFKLGIVTTDNQIHFINGIRRIDKVGNVRDAELLNEDELKTLISSLVKNYCLVSSRITGLGKTTFIQKHAQASKHIVTKFPISGDLNIKQLGERLLQHSTSNAIHFDIGSVENINLLNSILFCLCLFRSYCFSQTIIYLPVDTLLYFELESSPFFNLQKDIYIFRCLNLHTLTELNINEVAVKDERLQYVVRYLYGIENNEIKSKDIKFIDPKLINDRVCSTLIQKYFIRDKDQNYLTWTQLKIFINVFYNLFNGFSNCGYFLVEALEEPQLRMDIIKTFLQSLSQFTSISVKSVREKQVNLTSVEQINDIQSTSVIRWDKIQPFTVVFTHSYDPLFVYKTPNDVPKSLIQYFNAYSKKNSGWLPNATNDIFMDYNRLSHTELFYKLTSLSIKYWNKAICEQCFQQHPYESSICLSCKVPLLKPKSFDAPDIKRFQTEVAQILEKEYVITPDNYIKMLLIWLRITSDLPVLIMGETGCGKTALINFLCQKILDDELYVFHIHAGVTSTKIIITVKDQMERAAQLAQIQKRLWFFFDEFNTTKDVGLIKEIICARTLLGEQLPKNMVFLGACNPRRRKTEKVHFDDDIGIKKDQYEIQKSNLGEHLLYTVVPIPETMVEYVYDYGYLDNVTECKYIETILQTCKNLTTNKQFFNAIVCGICQSQIYLRKIEDVSSVSLRDVARYRLIYNWYYDTFDKRNTRIESADKILNSAVLSLMLCYYFRLRSDPVKLEYVKMLKNAIGYNQINNTVIENILENEQKTLIDSMKEKPVGTAVNRALRDNIFVMFVCILNRIPVILCGKPGCSKTLAIQIIISNLKGKKSNDTYFQSLPEVIAVSYQGTKNCTSESIENVFERAKKYSDARTQTELLPVIVFDEIGLAELSPHNPLKVLHNELEIENCKYGFVAISNWRLDASKMNRTLYLACPDTIIEDLKLTANTIYKSIVEHQYIQLDDVFMDGLAHAYLELCYELKRQKSNENYFGLRDFYSLIKGVVKEFDQMARQSQMNIGDSVIFPIIRKQLKINFDGIIDGSEYMWKRFCCYTKHEELLEECELPSFKQLLGQSLNDRSGRYLMLISDSDSFIDYIERYLTRTTDNVRTLIGSQIADDLDNETYDYRVLMDVILYAEKPITLIMRKMDKCYSSLYDLYNQSFSISGQKKYCRIALGLLYHPKCLINDKFYCIVLVNSKDVEKSDPPFLNRFEKHTVDLKDLVEPLHWTTTQNLLLWLEELLTIKTSAKHFVVLQHLFVNFSCDYICNLVIDSLESGIKEEDIMNHCKTLLIRVATSDLPLLLALKNDNENEQLIEQYYSIKSQSTLANMFENSTTLINRQVIYTYTQIYDNVNYPPTNHIKIDEVKFANFKSEIELVNKLKQHYQSETTTQTHLLIIRVDCYNDRNHILSLKHNIINIHNEFIKNIKKHIWIIFHLQRNTLSQLNNDVLFNSWSCTMIENLNDAEQKQILSYEIFQQPSYQYLIQHTLFHPKFYDLFDECLSKFRYNIPQTTGTNFINTRRNTLLSYFSNDQHDELRTIIMNKIIYLIQHIHDEKHFTDWRTDLITSATIAATSRSFYDAFQTIIANFYHSYFLLLFSSLEKQAIIDSYLVMTEKVKDNNKKLFYIQIWEYCIDTIVTNIIQKTRQLNTNEYIEISFVSELQFPCSSAEYAIIRKIHESLVYENDSIVTENHAYIQLKQASFYRNYLEDLILPDDYLFTQYYRDQLLRFLDEYKIQLSIDFVHHLLCGSKKQPVDQIKYYLANPSELKDLLRIFEYGSLLLKTDIEKIIVNIENPINFPLTTNDLFYKLILKDDAIYQIPPKTSVNKLDDVNEKFIFNCDGDPMIENCLMNLIEIIITPKYLQNIDSIQKILFIYGRINQEMLKLKRYTVSNLEKLQPLINLLNSIVALYKDPLYIFQNVFKNYIATNSLNTCLGIHDFVIYLRRLSNNFKTNLDATFTNKILIKLEIELLKNWLQDNSDKYDYVLQVLNQPNNDLWKYSAKILTYIERNLELFENVETNHGQVAIINEFEQFERSLKKINSIHRTMKIERLISNRIHLYLKQLVQKEQIENTLNDNYEYFEQNLIQLQDIINEQQIEQHVKLISLISWLKYYAEMYAYLLIVSESQHEIMRQIDRLLSNNDSAISSSIKIFIIKQSMYFANISFDGMKKIVSNRNIVWLKPIVIQQDNQQQEQNNLIIPTPLFELKNVSIDISFIQMIENQLQHQLLQSFEPIGYHFILLLCRNFDNQSYFQLKADMTDNDVYLRLTALNIFALFLSSKCTTNLTFMNSLLFDTNRKMPNNYSQHLMTRCLLGLIPNNNHIVTQMNRVKHEVQQRLNKRQIDEKGKFIYQCSKNCYYMYYFEDCGMPNDRSRCPLCKNEIGSNRRGSHQLLQRDPPQIQLPIANAFQLIDQYIVQYNQTNRYGYYVNAVQADNSILSESSDHLPPVAYRLFHMFTHTIMLMLYEMKYLQQPKSSGLTINYFREHFQKDYQLIGNIIAEHDEHQIWLCKILNHLASNDVHVNGVLDTNVKVIEFEKRLEQTIVLPHIQSVPNEIKQYRLAYSEFIRENHAEPPFYDYINELVENEQRYPLLNFLTVTRSTNNIVNEFHTKFYLLRYEELYPITDYVLKHLLEIEQIQFIYPIVNFTNYLLQKYNHRIL</sequence>
<keyword evidence="4" id="KW-0863">Zinc-finger</keyword>
<dbReference type="SMART" id="SM00382">
    <property type="entry name" value="AAA"/>
    <property type="match status" value="2"/>
</dbReference>
<dbReference type="InterPro" id="IPR046439">
    <property type="entry name" value="ZF_RZ_dom"/>
</dbReference>
<dbReference type="GO" id="GO:0004842">
    <property type="term" value="F:ubiquitin-protein transferase activity"/>
    <property type="evidence" value="ECO:0007669"/>
    <property type="project" value="InterPro"/>
</dbReference>
<keyword evidence="10" id="KW-1185">Reference proteome</keyword>
<dbReference type="PANTHER" id="PTHR22605:SF1">
    <property type="entry name" value="RZ-TYPE DOMAIN-CONTAINING PROTEIN"/>
    <property type="match status" value="1"/>
</dbReference>
<dbReference type="GO" id="GO:0005737">
    <property type="term" value="C:cytoplasm"/>
    <property type="evidence" value="ECO:0007669"/>
    <property type="project" value="UniProtKB-SubCell"/>
</dbReference>
<gene>
    <name evidence="8" type="ORF">GPM918_LOCUS17689</name>
    <name evidence="9" type="ORF">SRO942_LOCUS17686</name>
</gene>
<reference evidence="8" key="1">
    <citation type="submission" date="2021-02" db="EMBL/GenBank/DDBJ databases">
        <authorList>
            <person name="Nowell W R."/>
        </authorList>
    </citation>
    <scope>NUCLEOTIDE SEQUENCE</scope>
</reference>
<feature type="domain" description="AAA+ ATPase" evidence="7">
    <location>
        <begin position="564"/>
        <end position="691"/>
    </location>
</feature>
<accession>A0A814MKS3</accession>
<dbReference type="EMBL" id="CAJNOQ010004930">
    <property type="protein sequence ID" value="CAF1079384.1"/>
    <property type="molecule type" value="Genomic_DNA"/>
</dbReference>
<name>A0A814MKS3_9BILA</name>
<dbReference type="Proteomes" id="UP000663829">
    <property type="component" value="Unassembled WGS sequence"/>
</dbReference>
<evidence type="ECO:0000313" key="9">
    <source>
        <dbReference type="EMBL" id="CAF3845461.1"/>
    </source>
</evidence>
<dbReference type="EMBL" id="CAJOBC010004930">
    <property type="protein sequence ID" value="CAF3845461.1"/>
    <property type="molecule type" value="Genomic_DNA"/>
</dbReference>
<protein>
    <recommendedName>
        <fullName evidence="7">AAA+ ATPase domain-containing protein</fullName>
    </recommendedName>
</protein>
<dbReference type="InterPro" id="IPR031248">
    <property type="entry name" value="RNF213"/>
</dbReference>
<dbReference type="Pfam" id="PF12775">
    <property type="entry name" value="AAA_7"/>
    <property type="match status" value="1"/>
</dbReference>
<evidence type="ECO:0000256" key="2">
    <source>
        <dbReference type="ARBA" id="ARBA00022490"/>
    </source>
</evidence>
<evidence type="ECO:0000256" key="1">
    <source>
        <dbReference type="ARBA" id="ARBA00004496"/>
    </source>
</evidence>
<evidence type="ECO:0000256" key="4">
    <source>
        <dbReference type="ARBA" id="ARBA00022771"/>
    </source>
</evidence>
<dbReference type="Pfam" id="PF20173">
    <property type="entry name" value="ZnF_RZ-type"/>
    <property type="match status" value="1"/>
</dbReference>
<dbReference type="GO" id="GO:0008270">
    <property type="term" value="F:zinc ion binding"/>
    <property type="evidence" value="ECO:0007669"/>
    <property type="project" value="UniProtKB-KW"/>
</dbReference>
<evidence type="ECO:0000256" key="5">
    <source>
        <dbReference type="ARBA" id="ARBA00022833"/>
    </source>
</evidence>
<evidence type="ECO:0000256" key="3">
    <source>
        <dbReference type="ARBA" id="ARBA00022723"/>
    </source>
</evidence>
<keyword evidence="6" id="KW-0391">Immunity</keyword>
<keyword evidence="2" id="KW-0963">Cytoplasm</keyword>
<comment type="caution">
    <text evidence="8">The sequence shown here is derived from an EMBL/GenBank/DDBJ whole genome shotgun (WGS) entry which is preliminary data.</text>
</comment>
<dbReference type="InterPro" id="IPR003593">
    <property type="entry name" value="AAA+_ATPase"/>
</dbReference>
<feature type="domain" description="AAA+ ATPase" evidence="7">
    <location>
        <begin position="889"/>
        <end position="1033"/>
    </location>
</feature>
<keyword evidence="5" id="KW-0862">Zinc</keyword>
<dbReference type="Gene3D" id="3.40.50.300">
    <property type="entry name" value="P-loop containing nucleotide triphosphate hydrolases"/>
    <property type="match status" value="2"/>
</dbReference>
<dbReference type="PANTHER" id="PTHR22605">
    <property type="entry name" value="RZ-TYPE DOMAIN-CONTAINING PROTEIN"/>
    <property type="match status" value="1"/>
</dbReference>
<dbReference type="CDD" id="cd00009">
    <property type="entry name" value="AAA"/>
    <property type="match status" value="1"/>
</dbReference>
<evidence type="ECO:0000313" key="8">
    <source>
        <dbReference type="EMBL" id="CAF1079384.1"/>
    </source>
</evidence>
<evidence type="ECO:0000256" key="6">
    <source>
        <dbReference type="ARBA" id="ARBA00022859"/>
    </source>
</evidence>
<dbReference type="Proteomes" id="UP000681722">
    <property type="component" value="Unassembled WGS sequence"/>
</dbReference>
<proteinExistence type="predicted"/>
<evidence type="ECO:0000259" key="7">
    <source>
        <dbReference type="SMART" id="SM00382"/>
    </source>
</evidence>
<keyword evidence="3" id="KW-0479">Metal-binding</keyword>
<dbReference type="OrthoDB" id="2400221at2759"/>